<name>A0A345P9W8_9GAMM</name>
<dbReference type="OrthoDB" id="6907215at2"/>
<dbReference type="RefSeq" id="WP_114900185.1">
    <property type="nucleotide sequence ID" value="NZ_CP031222.1"/>
</dbReference>
<organism evidence="1 2">
    <name type="scientific">Aquirhabdus parva</name>
    <dbReference type="NCBI Taxonomy" id="2283318"/>
    <lineage>
        <taxon>Bacteria</taxon>
        <taxon>Pseudomonadati</taxon>
        <taxon>Pseudomonadota</taxon>
        <taxon>Gammaproteobacteria</taxon>
        <taxon>Moraxellales</taxon>
        <taxon>Moraxellaceae</taxon>
        <taxon>Aquirhabdus</taxon>
    </lineage>
</organism>
<dbReference type="EMBL" id="CP031222">
    <property type="protein sequence ID" value="AXI04077.1"/>
    <property type="molecule type" value="Genomic_DNA"/>
</dbReference>
<protein>
    <submittedName>
        <fullName evidence="1">Uncharacterized protein</fullName>
    </submittedName>
</protein>
<evidence type="ECO:0000313" key="1">
    <source>
        <dbReference type="EMBL" id="AXI04077.1"/>
    </source>
</evidence>
<reference evidence="1 2" key="1">
    <citation type="submission" date="2018-07" db="EMBL/GenBank/DDBJ databases">
        <title>Genome sequencing of Moraxellaceae gen. HYN0046.</title>
        <authorList>
            <person name="Kim M."/>
            <person name="Yi H."/>
        </authorList>
    </citation>
    <scope>NUCLEOTIDE SEQUENCE [LARGE SCALE GENOMIC DNA]</scope>
    <source>
        <strain evidence="1 2">HYN0046</strain>
    </source>
</reference>
<proteinExistence type="predicted"/>
<keyword evidence="2" id="KW-1185">Reference proteome</keyword>
<evidence type="ECO:0000313" key="2">
    <source>
        <dbReference type="Proteomes" id="UP000253940"/>
    </source>
</evidence>
<dbReference type="AlphaFoldDB" id="A0A345P9W8"/>
<dbReference type="Proteomes" id="UP000253940">
    <property type="component" value="Chromosome"/>
</dbReference>
<dbReference type="KEGG" id="mbah:HYN46_15255"/>
<gene>
    <name evidence="1" type="ORF">HYN46_15255</name>
</gene>
<sequence>MKINLIKNKHCRSFFLLPIDAHKVLQDCGWLFEAEQRISPNVVTFLEQALSLLKQESHRSLDVYRSDDIKMNVYYDDSHLIEEIYIRLYGERNYAFLREVLVSTELKQAYGAAVFDPNHTLNSRQPA</sequence>
<accession>A0A345P9W8</accession>